<sequence length="145" mass="16517">MPEDTLIFSEEDIEALSQPHNDALIKGRGTTRPAKSDRTCVPSLEWLQHGKRNNKGRNHLAVNVAETFQDTKFHVIEGAIRYNALIGRPWIHNLRAVSSTLHQMIKFPVEEGVKTVYGEQRVAKEMFAIEEVVLSTRALDLEQQR</sequence>
<dbReference type="KEGG" id="nta:107817503"/>
<organism evidence="1">
    <name type="scientific">Nicotiana tabacum</name>
    <name type="common">Common tobacco</name>
    <dbReference type="NCBI Taxonomy" id="4097"/>
    <lineage>
        <taxon>Eukaryota</taxon>
        <taxon>Viridiplantae</taxon>
        <taxon>Streptophyta</taxon>
        <taxon>Embryophyta</taxon>
        <taxon>Tracheophyta</taxon>
        <taxon>Spermatophyta</taxon>
        <taxon>Magnoliopsida</taxon>
        <taxon>eudicotyledons</taxon>
        <taxon>Gunneridae</taxon>
        <taxon>Pentapetalae</taxon>
        <taxon>asterids</taxon>
        <taxon>lamiids</taxon>
        <taxon>Solanales</taxon>
        <taxon>Solanaceae</taxon>
        <taxon>Nicotianoideae</taxon>
        <taxon>Nicotianeae</taxon>
        <taxon>Nicotiana</taxon>
    </lineage>
</organism>
<dbReference type="RefSeq" id="XP_016498834.1">
    <property type="nucleotide sequence ID" value="XM_016643348.1"/>
</dbReference>
<dbReference type="AlphaFoldDB" id="A0A1S4CCY7"/>
<protein>
    <submittedName>
        <fullName evidence="1">Uncharacterized protein</fullName>
    </submittedName>
</protein>
<accession>A0A1S4CCY7</accession>
<dbReference type="PANTHER" id="PTHR33240">
    <property type="entry name" value="OS08G0508500 PROTEIN"/>
    <property type="match status" value="1"/>
</dbReference>
<dbReference type="PaxDb" id="4097-A0A1S4CCY7"/>
<dbReference type="PANTHER" id="PTHR33240:SF8">
    <property type="entry name" value="OS03G0439900 PROTEIN"/>
    <property type="match status" value="1"/>
</dbReference>
<proteinExistence type="predicted"/>
<evidence type="ECO:0000313" key="1">
    <source>
        <dbReference type="RefSeq" id="XP_016498834.1"/>
    </source>
</evidence>
<dbReference type="OMA" id="LMVKETQ"/>
<reference evidence="1" key="1">
    <citation type="submission" date="2025-08" db="UniProtKB">
        <authorList>
            <consortium name="RefSeq"/>
        </authorList>
    </citation>
    <scope>IDENTIFICATION</scope>
</reference>
<dbReference type="OrthoDB" id="2919534at2759"/>
<gene>
    <name evidence="1" type="primary">LOC107817503</name>
</gene>
<name>A0A1S4CCY7_TOBAC</name>